<accession>A0A8J1UA71</accession>
<dbReference type="EMBL" id="CAIIXF020000009">
    <property type="protein sequence ID" value="CAH1794984.1"/>
    <property type="molecule type" value="Genomic_DNA"/>
</dbReference>
<evidence type="ECO:0000313" key="1">
    <source>
        <dbReference type="EMBL" id="CAH1794984.1"/>
    </source>
</evidence>
<evidence type="ECO:0000313" key="2">
    <source>
        <dbReference type="Proteomes" id="UP000749559"/>
    </source>
</evidence>
<proteinExistence type="predicted"/>
<dbReference type="AlphaFoldDB" id="A0A8J1UA71"/>
<dbReference type="Proteomes" id="UP000749559">
    <property type="component" value="Unassembled WGS sequence"/>
</dbReference>
<protein>
    <submittedName>
        <fullName evidence="1">Uncharacterized protein</fullName>
    </submittedName>
</protein>
<name>A0A8J1UA71_OWEFU</name>
<feature type="non-terminal residue" evidence="1">
    <location>
        <position position="140"/>
    </location>
</feature>
<keyword evidence="2" id="KW-1185">Reference proteome</keyword>
<gene>
    <name evidence="1" type="ORF">OFUS_LOCUS19586</name>
</gene>
<comment type="caution">
    <text evidence="1">The sequence shown here is derived from an EMBL/GenBank/DDBJ whole genome shotgun (WGS) entry which is preliminary data.</text>
</comment>
<reference evidence="1" key="1">
    <citation type="submission" date="2022-03" db="EMBL/GenBank/DDBJ databases">
        <authorList>
            <person name="Martin C."/>
        </authorList>
    </citation>
    <scope>NUCLEOTIDE SEQUENCE</scope>
</reference>
<sequence>PPLRSYTVPTSEKHSIVRMIRLHQIIGSAAILTILAAFCSAQASEMISPLDDDIMESPWQQNTFLTTKRQARWRQVDMCNCCKQFPFSFCCDGCIRLRQIAVTKTDFGENKGSTPLWKNKFCECCSTKNSPRCCQLCTIF</sequence>
<organism evidence="1 2">
    <name type="scientific">Owenia fusiformis</name>
    <name type="common">Polychaete worm</name>
    <dbReference type="NCBI Taxonomy" id="6347"/>
    <lineage>
        <taxon>Eukaryota</taxon>
        <taxon>Metazoa</taxon>
        <taxon>Spiralia</taxon>
        <taxon>Lophotrochozoa</taxon>
        <taxon>Annelida</taxon>
        <taxon>Polychaeta</taxon>
        <taxon>Sedentaria</taxon>
        <taxon>Canalipalpata</taxon>
        <taxon>Sabellida</taxon>
        <taxon>Oweniida</taxon>
        <taxon>Oweniidae</taxon>
        <taxon>Owenia</taxon>
    </lineage>
</organism>